<protein>
    <submittedName>
        <fullName evidence="3">Uncharacterized protein</fullName>
    </submittedName>
</protein>
<dbReference type="eggNOG" id="COG5642">
    <property type="taxonomic scope" value="Bacteria"/>
</dbReference>
<sequence length="156" mass="17613">MAIPEAIRPRQGQDPTKPLQLLFGKELPQARSAYELHELIEKGFPSETVLTLLQNIGPLKDRQAFAKVIGMSERTLQRRIKHPEPLSAEQSSRAWCFAEVLSKAEEVFGDRQEAAKWMLTPAMGLEGRAPIDLLTTQVGFELVDDFLTRMQYGVYS</sequence>
<dbReference type="RefSeq" id="WP_012701888.1">
    <property type="nucleotide sequence ID" value="NC_012560.1"/>
</dbReference>
<dbReference type="KEGG" id="avn:Avin_33580"/>
<organism evidence="3 4">
    <name type="scientific">Azotobacter vinelandii (strain DJ / ATCC BAA-1303)</name>
    <dbReference type="NCBI Taxonomy" id="322710"/>
    <lineage>
        <taxon>Bacteria</taxon>
        <taxon>Pseudomonadati</taxon>
        <taxon>Pseudomonadota</taxon>
        <taxon>Gammaproteobacteria</taxon>
        <taxon>Pseudomonadales</taxon>
        <taxon>Pseudomonadaceae</taxon>
        <taxon>Azotobacter</taxon>
    </lineage>
</organism>
<evidence type="ECO:0000313" key="4">
    <source>
        <dbReference type="Proteomes" id="UP000002424"/>
    </source>
</evidence>
<evidence type="ECO:0000259" key="1">
    <source>
        <dbReference type="Pfam" id="PF09722"/>
    </source>
</evidence>
<feature type="domain" description="Antitoxin Xre-like helix-turn-helix" evidence="2">
    <location>
        <begin position="35"/>
        <end position="95"/>
    </location>
</feature>
<dbReference type="OrthoDB" id="5918037at2"/>
<accession>C1DPT7</accession>
<dbReference type="EnsemblBacteria" id="ACO79508">
    <property type="protein sequence ID" value="ACO79508"/>
    <property type="gene ID" value="Avin_33580"/>
</dbReference>
<dbReference type="InterPro" id="IPR046847">
    <property type="entry name" value="Xre-like_HTH"/>
</dbReference>
<dbReference type="InterPro" id="IPR011979">
    <property type="entry name" value="Antitox_Xre"/>
</dbReference>
<dbReference type="GO" id="GO:0003677">
    <property type="term" value="F:DNA binding"/>
    <property type="evidence" value="ECO:0007669"/>
    <property type="project" value="InterPro"/>
</dbReference>
<name>C1DPT7_AZOVD</name>
<feature type="domain" description="Antitoxin Xre/MbcA/ParS-like toxin-binding" evidence="1">
    <location>
        <begin position="104"/>
        <end position="153"/>
    </location>
</feature>
<dbReference type="AlphaFoldDB" id="C1DPT7"/>
<dbReference type="Proteomes" id="UP000002424">
    <property type="component" value="Chromosome"/>
</dbReference>
<dbReference type="NCBIfam" id="TIGR02293">
    <property type="entry name" value="TAS_TIGR02293"/>
    <property type="match status" value="1"/>
</dbReference>
<dbReference type="Pfam" id="PF20432">
    <property type="entry name" value="Xre-like-HTH"/>
    <property type="match status" value="1"/>
</dbReference>
<dbReference type="HOGENOM" id="CLU_109353_1_0_6"/>
<dbReference type="InterPro" id="IPR024467">
    <property type="entry name" value="Xre/MbcA/ParS-like_toxin-bd"/>
</dbReference>
<evidence type="ECO:0000259" key="2">
    <source>
        <dbReference type="Pfam" id="PF20432"/>
    </source>
</evidence>
<dbReference type="EMBL" id="CP001157">
    <property type="protein sequence ID" value="ACO79508.1"/>
    <property type="molecule type" value="Genomic_DNA"/>
</dbReference>
<gene>
    <name evidence="3" type="ordered locus">Avin_33580</name>
</gene>
<reference evidence="3 4" key="1">
    <citation type="journal article" date="2009" name="J. Bacteriol.">
        <title>Genome sequence of Azotobacter vinelandii, an obligate aerobe specialized to support diverse anaerobic metabolic processes.</title>
        <authorList>
            <person name="Setubal J.C."/>
            <person name="dos Santos P."/>
            <person name="Goldman B.S."/>
            <person name="Ertesvag H."/>
            <person name="Espin G."/>
            <person name="Rubio L.M."/>
            <person name="Valla S."/>
            <person name="Almeida N.F."/>
            <person name="Balasubramanian D."/>
            <person name="Cromes L."/>
            <person name="Curatti L."/>
            <person name="Du Z."/>
            <person name="Godsy E."/>
            <person name="Goodner B."/>
            <person name="Hellner-Burris K."/>
            <person name="Hernandez J.A."/>
            <person name="Houmiel K."/>
            <person name="Imperial J."/>
            <person name="Kennedy C."/>
            <person name="Larson T.J."/>
            <person name="Latreille P."/>
            <person name="Ligon L.S."/>
            <person name="Lu J."/>
            <person name="Maerk M."/>
            <person name="Miller N.M."/>
            <person name="Norton S."/>
            <person name="O'Carroll I.P."/>
            <person name="Paulsen I."/>
            <person name="Raulfs E.C."/>
            <person name="Roemer R."/>
            <person name="Rosser J."/>
            <person name="Segura D."/>
            <person name="Slater S."/>
            <person name="Stricklin S.L."/>
            <person name="Studholme D.J."/>
            <person name="Sun J."/>
            <person name="Viana C.J."/>
            <person name="Wallin E."/>
            <person name="Wang B."/>
            <person name="Wheeler C."/>
            <person name="Zhu H."/>
            <person name="Dean D.R."/>
            <person name="Dixon R."/>
            <person name="Wood D."/>
        </authorList>
    </citation>
    <scope>NUCLEOTIDE SEQUENCE [LARGE SCALE GENOMIC DNA]</scope>
    <source>
        <strain evidence="4">DJ / ATCC BAA-1303</strain>
    </source>
</reference>
<dbReference type="STRING" id="322710.Avin_33580"/>
<keyword evidence="4" id="KW-1185">Reference proteome</keyword>
<dbReference type="Pfam" id="PF09722">
    <property type="entry name" value="Xre_MbcA_ParS_C"/>
    <property type="match status" value="1"/>
</dbReference>
<proteinExistence type="predicted"/>
<dbReference type="GeneID" id="88186385"/>
<evidence type="ECO:0000313" key="3">
    <source>
        <dbReference type="EMBL" id="ACO79508.1"/>
    </source>
</evidence>